<dbReference type="KEGG" id="epa:110248157"/>
<accession>A0A913XU45</accession>
<reference evidence="2" key="1">
    <citation type="submission" date="2022-11" db="UniProtKB">
        <authorList>
            <consortium name="EnsemblMetazoa"/>
        </authorList>
    </citation>
    <scope>IDENTIFICATION</scope>
</reference>
<organism evidence="2 3">
    <name type="scientific">Exaiptasia diaphana</name>
    <name type="common">Tropical sea anemone</name>
    <name type="synonym">Aiptasia pulchella</name>
    <dbReference type="NCBI Taxonomy" id="2652724"/>
    <lineage>
        <taxon>Eukaryota</taxon>
        <taxon>Metazoa</taxon>
        <taxon>Cnidaria</taxon>
        <taxon>Anthozoa</taxon>
        <taxon>Hexacorallia</taxon>
        <taxon>Actiniaria</taxon>
        <taxon>Aiptasiidae</taxon>
        <taxon>Exaiptasia</taxon>
    </lineage>
</organism>
<dbReference type="OMA" id="YTHIANH"/>
<dbReference type="GeneID" id="110248157"/>
<evidence type="ECO:0000313" key="2">
    <source>
        <dbReference type="EnsemblMetazoa" id="XP_020910316.1"/>
    </source>
</evidence>
<dbReference type="Proteomes" id="UP000887567">
    <property type="component" value="Unplaced"/>
</dbReference>
<proteinExistence type="predicted"/>
<evidence type="ECO:0000256" key="1">
    <source>
        <dbReference type="SAM" id="MobiDB-lite"/>
    </source>
</evidence>
<sequence length="146" mass="16952">MRMKNEALKVLHSLGGRLEDDSLTESHAHEEQANAHSKTTKQSTSSKPQKAYRYSCSICKKDFTHIANHLRSGQHELKDEEIEEMRLKRKSTKLRENKSGKKKLRSCPIKSCNWEGYRLDYHLPHKHKVQKGSKKYNDLSSSFANK</sequence>
<keyword evidence="3" id="KW-1185">Reference proteome</keyword>
<protein>
    <submittedName>
        <fullName evidence="2">Uncharacterized protein</fullName>
    </submittedName>
</protein>
<name>A0A913XU45_EXADI</name>
<feature type="region of interest" description="Disordered" evidence="1">
    <location>
        <begin position="17"/>
        <end position="50"/>
    </location>
</feature>
<feature type="compositionally biased region" description="Basic and acidic residues" evidence="1">
    <location>
        <begin position="17"/>
        <end position="33"/>
    </location>
</feature>
<dbReference type="EnsemblMetazoa" id="XM_021054657.2">
    <property type="protein sequence ID" value="XP_020910316.1"/>
    <property type="gene ID" value="LOC110248157"/>
</dbReference>
<dbReference type="AlphaFoldDB" id="A0A913XU45"/>
<evidence type="ECO:0000313" key="3">
    <source>
        <dbReference type="Proteomes" id="UP000887567"/>
    </source>
</evidence>
<feature type="compositionally biased region" description="Low complexity" evidence="1">
    <location>
        <begin position="40"/>
        <end position="49"/>
    </location>
</feature>
<dbReference type="RefSeq" id="XP_020910316.1">
    <property type="nucleotide sequence ID" value="XM_021054657.2"/>
</dbReference>